<accession>A0ABP6K126</accession>
<feature type="compositionally biased region" description="Basic and acidic residues" evidence="1">
    <location>
        <begin position="65"/>
        <end position="76"/>
    </location>
</feature>
<keyword evidence="3" id="KW-1185">Reference proteome</keyword>
<sequence>MLLGPRAPPPAGSPRQGSGSEAVREAEQIRQTQHPATGSRQGDVQTLGPAGGNRVQSVVRAGETAGDRGDGFRVTAEVDRGADRVLVTGRRAQGPDGGAQARPDGSVELGGPVGVPARGEDGGVSLTVVRGAWSRTRGRAPRGSAPSSATRTSSWKTAVPSQAARSPWVRAAMRRAASIVACCPSRAQWAAEVAARIEEPLPAACWSTWKWTAAAMSQGMLPVSTPSVCRPMSLGSDAAQFWKREEVRQVQAVLFRQRLRHQDGRLRVVRGLAGLPAAASAHLVVGTVRREPRGERPGGAELEGAARRVTHRRADDPLHPFHAVGLSARWRRPYGTAREAPEPVRGRAGPPVSCGAGGKAAGRGLRKLARAYRHAVGVMSVYGVIFRTLKGRSHEA</sequence>
<dbReference type="Proteomes" id="UP001500403">
    <property type="component" value="Unassembled WGS sequence"/>
</dbReference>
<feature type="compositionally biased region" description="Polar residues" evidence="1">
    <location>
        <begin position="145"/>
        <end position="159"/>
    </location>
</feature>
<name>A0ABP6K126_9ACTN</name>
<evidence type="ECO:0000313" key="2">
    <source>
        <dbReference type="EMBL" id="GAA2959784.1"/>
    </source>
</evidence>
<comment type="caution">
    <text evidence="2">The sequence shown here is derived from an EMBL/GenBank/DDBJ whole genome shotgun (WGS) entry which is preliminary data.</text>
</comment>
<feature type="compositionally biased region" description="Pro residues" evidence="1">
    <location>
        <begin position="1"/>
        <end position="12"/>
    </location>
</feature>
<feature type="region of interest" description="Disordered" evidence="1">
    <location>
        <begin position="134"/>
        <end position="159"/>
    </location>
</feature>
<evidence type="ECO:0000313" key="3">
    <source>
        <dbReference type="Proteomes" id="UP001500403"/>
    </source>
</evidence>
<feature type="compositionally biased region" description="Polar residues" evidence="1">
    <location>
        <begin position="29"/>
        <end position="44"/>
    </location>
</feature>
<gene>
    <name evidence="2" type="ORF">GCM10010446_51480</name>
</gene>
<evidence type="ECO:0000256" key="1">
    <source>
        <dbReference type="SAM" id="MobiDB-lite"/>
    </source>
</evidence>
<protein>
    <submittedName>
        <fullName evidence="2">Uncharacterized protein</fullName>
    </submittedName>
</protein>
<feature type="region of interest" description="Disordered" evidence="1">
    <location>
        <begin position="1"/>
        <end position="76"/>
    </location>
</feature>
<organism evidence="2 3">
    <name type="scientific">Streptomyces enissocaesilis</name>
    <dbReference type="NCBI Taxonomy" id="332589"/>
    <lineage>
        <taxon>Bacteria</taxon>
        <taxon>Bacillati</taxon>
        <taxon>Actinomycetota</taxon>
        <taxon>Actinomycetes</taxon>
        <taxon>Kitasatosporales</taxon>
        <taxon>Streptomycetaceae</taxon>
        <taxon>Streptomyces</taxon>
        <taxon>Streptomyces rochei group</taxon>
    </lineage>
</organism>
<feature type="region of interest" description="Disordered" evidence="1">
    <location>
        <begin position="88"/>
        <end position="107"/>
    </location>
</feature>
<dbReference type="EMBL" id="BAAAUD010000050">
    <property type="protein sequence ID" value="GAA2959784.1"/>
    <property type="molecule type" value="Genomic_DNA"/>
</dbReference>
<feature type="region of interest" description="Disordered" evidence="1">
    <location>
        <begin position="338"/>
        <end position="360"/>
    </location>
</feature>
<proteinExistence type="predicted"/>
<reference evidence="3" key="1">
    <citation type="journal article" date="2019" name="Int. J. Syst. Evol. Microbiol.">
        <title>The Global Catalogue of Microorganisms (GCM) 10K type strain sequencing project: providing services to taxonomists for standard genome sequencing and annotation.</title>
        <authorList>
            <consortium name="The Broad Institute Genomics Platform"/>
            <consortium name="The Broad Institute Genome Sequencing Center for Infectious Disease"/>
            <person name="Wu L."/>
            <person name="Ma J."/>
        </authorList>
    </citation>
    <scope>NUCLEOTIDE SEQUENCE [LARGE SCALE GENOMIC DNA]</scope>
    <source>
        <strain evidence="3">JCM 9088</strain>
    </source>
</reference>